<evidence type="ECO:0000313" key="1">
    <source>
        <dbReference type="EMBL" id="GBP17219.1"/>
    </source>
</evidence>
<organism evidence="1 2">
    <name type="scientific">Eumeta variegata</name>
    <name type="common">Bagworm moth</name>
    <name type="synonym">Eumeta japonica</name>
    <dbReference type="NCBI Taxonomy" id="151549"/>
    <lineage>
        <taxon>Eukaryota</taxon>
        <taxon>Metazoa</taxon>
        <taxon>Ecdysozoa</taxon>
        <taxon>Arthropoda</taxon>
        <taxon>Hexapoda</taxon>
        <taxon>Insecta</taxon>
        <taxon>Pterygota</taxon>
        <taxon>Neoptera</taxon>
        <taxon>Endopterygota</taxon>
        <taxon>Lepidoptera</taxon>
        <taxon>Glossata</taxon>
        <taxon>Ditrysia</taxon>
        <taxon>Tineoidea</taxon>
        <taxon>Psychidae</taxon>
        <taxon>Oiketicinae</taxon>
        <taxon>Eumeta</taxon>
    </lineage>
</organism>
<protein>
    <submittedName>
        <fullName evidence="1">Uncharacterized protein</fullName>
    </submittedName>
</protein>
<keyword evidence="2" id="KW-1185">Reference proteome</keyword>
<dbReference type="AlphaFoldDB" id="A0A4C1TTA7"/>
<reference evidence="1 2" key="1">
    <citation type="journal article" date="2019" name="Commun. Biol.">
        <title>The bagworm genome reveals a unique fibroin gene that provides high tensile strength.</title>
        <authorList>
            <person name="Kono N."/>
            <person name="Nakamura H."/>
            <person name="Ohtoshi R."/>
            <person name="Tomita M."/>
            <person name="Numata K."/>
            <person name="Arakawa K."/>
        </authorList>
    </citation>
    <scope>NUCLEOTIDE SEQUENCE [LARGE SCALE GENOMIC DNA]</scope>
</reference>
<proteinExistence type="predicted"/>
<sequence>MDIGTDTAIEGDNETGLDSGTKVSILDRTLDEIRTMALSANQTRIALHNKNFKKKKIGWSCIGAGGRCFNVKRLCQRKALAEWASSAERVLAAL</sequence>
<dbReference type="Proteomes" id="UP000299102">
    <property type="component" value="Unassembled WGS sequence"/>
</dbReference>
<comment type="caution">
    <text evidence="1">The sequence shown here is derived from an EMBL/GenBank/DDBJ whole genome shotgun (WGS) entry which is preliminary data.</text>
</comment>
<evidence type="ECO:0000313" key="2">
    <source>
        <dbReference type="Proteomes" id="UP000299102"/>
    </source>
</evidence>
<name>A0A4C1TTA7_EUMVA</name>
<accession>A0A4C1TTA7</accession>
<dbReference type="EMBL" id="BGZK01000085">
    <property type="protein sequence ID" value="GBP17219.1"/>
    <property type="molecule type" value="Genomic_DNA"/>
</dbReference>
<gene>
    <name evidence="1" type="ORF">EVAR_17335_1</name>
</gene>